<dbReference type="CDD" id="cd07991">
    <property type="entry name" value="LPLAT_LPCAT1-like"/>
    <property type="match status" value="1"/>
</dbReference>
<evidence type="ECO:0000256" key="13">
    <source>
        <dbReference type="SAM" id="Phobius"/>
    </source>
</evidence>
<keyword evidence="8" id="KW-0443">Lipid metabolism</keyword>
<dbReference type="STRING" id="554065.E1ZHD3"/>
<dbReference type="InParanoid" id="E1ZHD3"/>
<dbReference type="PANTHER" id="PTHR23063:SF54">
    <property type="entry name" value="LYSOPHOSPHOLIPID ACYLTRANSFERASE LPEAT1"/>
    <property type="match status" value="1"/>
</dbReference>
<evidence type="ECO:0000256" key="9">
    <source>
        <dbReference type="ARBA" id="ARBA00023136"/>
    </source>
</evidence>
<comment type="pathway">
    <text evidence="2">Lipid metabolism.</text>
</comment>
<keyword evidence="4" id="KW-0444">Lipid biosynthesis</keyword>
<feature type="transmembrane region" description="Helical" evidence="13">
    <location>
        <begin position="32"/>
        <end position="56"/>
    </location>
</feature>
<keyword evidence="11" id="KW-1208">Phospholipid metabolism</keyword>
<dbReference type="GO" id="GO:0071618">
    <property type="term" value="F:lysophosphatidylethanolamine acyltransferase activity"/>
    <property type="evidence" value="ECO:0007669"/>
    <property type="project" value="TreeGrafter"/>
</dbReference>
<evidence type="ECO:0000256" key="6">
    <source>
        <dbReference type="ARBA" id="ARBA00022692"/>
    </source>
</evidence>
<dbReference type="AlphaFoldDB" id="E1ZHD3"/>
<evidence type="ECO:0000256" key="4">
    <source>
        <dbReference type="ARBA" id="ARBA00022516"/>
    </source>
</evidence>
<comment type="subcellular location">
    <subcellularLocation>
        <location evidence="1">Membrane</location>
    </subcellularLocation>
</comment>
<reference evidence="15 16" key="1">
    <citation type="journal article" date="2010" name="Plant Cell">
        <title>The Chlorella variabilis NC64A genome reveals adaptation to photosymbiosis, coevolution with viruses, and cryptic sex.</title>
        <authorList>
            <person name="Blanc G."/>
            <person name="Duncan G."/>
            <person name="Agarkova I."/>
            <person name="Borodovsky M."/>
            <person name="Gurnon J."/>
            <person name="Kuo A."/>
            <person name="Lindquist E."/>
            <person name="Lucas S."/>
            <person name="Pangilinan J."/>
            <person name="Polle J."/>
            <person name="Salamov A."/>
            <person name="Terry A."/>
            <person name="Yamada T."/>
            <person name="Dunigan D.D."/>
            <person name="Grigoriev I.V."/>
            <person name="Claverie J.M."/>
            <person name="Van Etten J.L."/>
        </authorList>
    </citation>
    <scope>NUCLEOTIDE SEQUENCE [LARGE SCALE GENOMIC DNA]</scope>
    <source>
        <strain evidence="15 16">NC64A</strain>
    </source>
</reference>
<evidence type="ECO:0000256" key="12">
    <source>
        <dbReference type="ARBA" id="ARBA00023315"/>
    </source>
</evidence>
<gene>
    <name evidence="15" type="ORF">CHLNCDRAFT_135018</name>
</gene>
<dbReference type="OrthoDB" id="272512at2759"/>
<feature type="domain" description="Phospholipid/glycerol acyltransferase" evidence="14">
    <location>
        <begin position="120"/>
        <end position="240"/>
    </location>
</feature>
<dbReference type="GO" id="GO:0016020">
    <property type="term" value="C:membrane"/>
    <property type="evidence" value="ECO:0007669"/>
    <property type="project" value="UniProtKB-SubCell"/>
</dbReference>
<dbReference type="InterPro" id="IPR045252">
    <property type="entry name" value="LPCAT1-like"/>
</dbReference>
<dbReference type="FunCoup" id="E1ZHD3">
    <property type="interactions" value="188"/>
</dbReference>
<dbReference type="GO" id="GO:0008374">
    <property type="term" value="F:O-acyltransferase activity"/>
    <property type="evidence" value="ECO:0007669"/>
    <property type="project" value="InterPro"/>
</dbReference>
<dbReference type="OMA" id="HRSYPNA"/>
<keyword evidence="16" id="KW-1185">Reference proteome</keyword>
<dbReference type="SMART" id="SM00563">
    <property type="entry name" value="PlsC"/>
    <property type="match status" value="1"/>
</dbReference>
<dbReference type="GO" id="GO:0008654">
    <property type="term" value="P:phospholipid biosynthetic process"/>
    <property type="evidence" value="ECO:0007669"/>
    <property type="project" value="UniProtKB-KW"/>
</dbReference>
<evidence type="ECO:0000256" key="11">
    <source>
        <dbReference type="ARBA" id="ARBA00023264"/>
    </source>
</evidence>
<evidence type="ECO:0000256" key="10">
    <source>
        <dbReference type="ARBA" id="ARBA00023209"/>
    </source>
</evidence>
<evidence type="ECO:0000256" key="3">
    <source>
        <dbReference type="ARBA" id="ARBA00008655"/>
    </source>
</evidence>
<evidence type="ECO:0000256" key="8">
    <source>
        <dbReference type="ARBA" id="ARBA00023098"/>
    </source>
</evidence>
<name>E1ZHD3_CHLVA</name>
<evidence type="ECO:0000313" key="15">
    <source>
        <dbReference type="EMBL" id="EFN54897.1"/>
    </source>
</evidence>
<keyword evidence="9 13" id="KW-0472">Membrane</keyword>
<keyword evidence="5" id="KW-0808">Transferase</keyword>
<evidence type="ECO:0000256" key="7">
    <source>
        <dbReference type="ARBA" id="ARBA00022989"/>
    </source>
</evidence>
<dbReference type="InterPro" id="IPR002123">
    <property type="entry name" value="Plipid/glycerol_acylTrfase"/>
</dbReference>
<evidence type="ECO:0000256" key="5">
    <source>
        <dbReference type="ARBA" id="ARBA00022679"/>
    </source>
</evidence>
<dbReference type="Proteomes" id="UP000008141">
    <property type="component" value="Unassembled WGS sequence"/>
</dbReference>
<dbReference type="SUPFAM" id="SSF69593">
    <property type="entry name" value="Glycerol-3-phosphate (1)-acyltransferase"/>
    <property type="match status" value="1"/>
</dbReference>
<dbReference type="EMBL" id="GL433846">
    <property type="protein sequence ID" value="EFN54897.1"/>
    <property type="molecule type" value="Genomic_DNA"/>
</dbReference>
<keyword evidence="7 13" id="KW-1133">Transmembrane helix</keyword>
<sequence length="327" mass="36109">MAAADLTAPFLRHDTYGVLGMGPLSVGEKIRLGLLAVLVMPIKLIGALGSVLTFWLCCRLCALLPARVGTNAIAQLGLVACRVCLWWLGFWRVTWIKVGQQGDVGSGGKGSDSTSKAPPVGIVSNHMSYCDILLHMSHSFPSFVARAQTRNQPIIGIISQLMGCLYVDRDASAKGDPDKPRVSDLVRQRMQEMAAGRLPHARPLLLFPEGTTTNGRYLLPFKTGAFLAGEALQPVVIRYEEGRFSPCWEMIPAARHLFLMLCNPLHSVTCFELPVYHPSEAEREDPKLYAHNVRKQMMDFAGLQPTQATYAFKMEYMKRLKAEHGLA</sequence>
<dbReference type="PANTHER" id="PTHR23063">
    <property type="entry name" value="PHOSPHOLIPID ACYLTRANSFERASE"/>
    <property type="match status" value="1"/>
</dbReference>
<dbReference type="KEGG" id="cvr:CHLNCDRAFT_135018"/>
<accession>E1ZHD3</accession>
<dbReference type="RefSeq" id="XP_005846999.1">
    <property type="nucleotide sequence ID" value="XM_005846937.1"/>
</dbReference>
<evidence type="ECO:0000259" key="14">
    <source>
        <dbReference type="SMART" id="SM00563"/>
    </source>
</evidence>
<evidence type="ECO:0000256" key="1">
    <source>
        <dbReference type="ARBA" id="ARBA00004370"/>
    </source>
</evidence>
<evidence type="ECO:0000313" key="16">
    <source>
        <dbReference type="Proteomes" id="UP000008141"/>
    </source>
</evidence>
<keyword evidence="12" id="KW-0012">Acyltransferase</keyword>
<protein>
    <recommendedName>
        <fullName evidence="14">Phospholipid/glycerol acyltransferase domain-containing protein</fullName>
    </recommendedName>
</protein>
<keyword evidence="6 13" id="KW-0812">Transmembrane</keyword>
<dbReference type="GO" id="GO:0005783">
    <property type="term" value="C:endoplasmic reticulum"/>
    <property type="evidence" value="ECO:0007669"/>
    <property type="project" value="TreeGrafter"/>
</dbReference>
<evidence type="ECO:0000256" key="2">
    <source>
        <dbReference type="ARBA" id="ARBA00005189"/>
    </source>
</evidence>
<dbReference type="Pfam" id="PF01553">
    <property type="entry name" value="Acyltransferase"/>
    <property type="match status" value="1"/>
</dbReference>
<comment type="similarity">
    <text evidence="3">Belongs to the 1-acyl-sn-glycerol-3-phosphate acyltransferase family.</text>
</comment>
<organism evidence="16">
    <name type="scientific">Chlorella variabilis</name>
    <name type="common">Green alga</name>
    <dbReference type="NCBI Taxonomy" id="554065"/>
    <lineage>
        <taxon>Eukaryota</taxon>
        <taxon>Viridiplantae</taxon>
        <taxon>Chlorophyta</taxon>
        <taxon>core chlorophytes</taxon>
        <taxon>Trebouxiophyceae</taxon>
        <taxon>Chlorellales</taxon>
        <taxon>Chlorellaceae</taxon>
        <taxon>Chlorella clade</taxon>
        <taxon>Chlorella</taxon>
    </lineage>
</organism>
<dbReference type="eggNOG" id="KOG4666">
    <property type="taxonomic scope" value="Eukaryota"/>
</dbReference>
<proteinExistence type="inferred from homology"/>
<dbReference type="GeneID" id="17354486"/>
<keyword evidence="10" id="KW-0594">Phospholipid biosynthesis</keyword>